<dbReference type="EMBL" id="QZWG01000003">
    <property type="protein sequence ID" value="RZC19728.1"/>
    <property type="molecule type" value="Genomic_DNA"/>
</dbReference>
<protein>
    <submittedName>
        <fullName evidence="5">GDSL esterase/lipase</fullName>
    </submittedName>
</protein>
<dbReference type="GO" id="GO:0016042">
    <property type="term" value="P:lipid catabolic process"/>
    <property type="evidence" value="ECO:0007669"/>
    <property type="project" value="UniProtKB-KW"/>
</dbReference>
<evidence type="ECO:0000313" key="6">
    <source>
        <dbReference type="Proteomes" id="UP000289340"/>
    </source>
</evidence>
<evidence type="ECO:0000256" key="4">
    <source>
        <dbReference type="ARBA" id="ARBA00023098"/>
    </source>
</evidence>
<accession>A0A445L9G4</accession>
<evidence type="ECO:0000256" key="2">
    <source>
        <dbReference type="ARBA" id="ARBA00022801"/>
    </source>
</evidence>
<keyword evidence="4" id="KW-0443">Lipid metabolism</keyword>
<evidence type="ECO:0000256" key="3">
    <source>
        <dbReference type="ARBA" id="ARBA00022963"/>
    </source>
</evidence>
<evidence type="ECO:0000313" key="5">
    <source>
        <dbReference type="EMBL" id="RZC19728.1"/>
    </source>
</evidence>
<organism evidence="5 6">
    <name type="scientific">Glycine soja</name>
    <name type="common">Wild soybean</name>
    <dbReference type="NCBI Taxonomy" id="3848"/>
    <lineage>
        <taxon>Eukaryota</taxon>
        <taxon>Viridiplantae</taxon>
        <taxon>Streptophyta</taxon>
        <taxon>Embryophyta</taxon>
        <taxon>Tracheophyta</taxon>
        <taxon>Spermatophyta</taxon>
        <taxon>Magnoliopsida</taxon>
        <taxon>eudicotyledons</taxon>
        <taxon>Gunneridae</taxon>
        <taxon>Pentapetalae</taxon>
        <taxon>rosids</taxon>
        <taxon>fabids</taxon>
        <taxon>Fabales</taxon>
        <taxon>Fabaceae</taxon>
        <taxon>Papilionoideae</taxon>
        <taxon>50 kb inversion clade</taxon>
        <taxon>NPAAA clade</taxon>
        <taxon>indigoferoid/millettioid clade</taxon>
        <taxon>Phaseoleae</taxon>
        <taxon>Glycine</taxon>
        <taxon>Glycine subgen. Soja</taxon>
    </lineage>
</organism>
<dbReference type="Gene3D" id="3.40.50.1110">
    <property type="entry name" value="SGNH hydrolase"/>
    <property type="match status" value="1"/>
</dbReference>
<dbReference type="Proteomes" id="UP000289340">
    <property type="component" value="Chromosome 3"/>
</dbReference>
<proteinExistence type="inferred from homology"/>
<name>A0A445L9G4_GLYSO</name>
<dbReference type="InterPro" id="IPR036514">
    <property type="entry name" value="SGNH_hydro_sf"/>
</dbReference>
<keyword evidence="6" id="KW-1185">Reference proteome</keyword>
<reference evidence="5 6" key="1">
    <citation type="submission" date="2018-09" db="EMBL/GenBank/DDBJ databases">
        <title>A high-quality reference genome of wild soybean provides a powerful tool to mine soybean genomes.</title>
        <authorList>
            <person name="Xie M."/>
            <person name="Chung C.Y.L."/>
            <person name="Li M.-W."/>
            <person name="Wong F.-L."/>
            <person name="Chan T.-F."/>
            <person name="Lam H.-M."/>
        </authorList>
    </citation>
    <scope>NUCLEOTIDE SEQUENCE [LARGE SCALE GENOMIC DNA]</scope>
    <source>
        <strain evidence="6">cv. W05</strain>
        <tissue evidence="5">Hypocotyl of etiolated seedlings</tissue>
    </source>
</reference>
<comment type="similarity">
    <text evidence="1">Belongs to the 'GDSL' lipolytic enzyme family.</text>
</comment>
<dbReference type="PANTHER" id="PTHR46020:SF4">
    <property type="entry name" value="OS04G0650200 PROTEIN"/>
    <property type="match status" value="1"/>
</dbReference>
<keyword evidence="2" id="KW-0378">Hydrolase</keyword>
<dbReference type="PANTHER" id="PTHR46020">
    <property type="entry name" value="OSJNBB0059K02.9 PROTEIN"/>
    <property type="match status" value="1"/>
</dbReference>
<sequence length="303" mass="32881">MGISSSTTCEQNKQPTSGIKTPLRIRAECAESNDVEYENFYIGGDIGTDMFQKGSPVARDVSKAILHLSEKAELKRLEEKWLITSPASCSNVTSDDTDSLKLRSLWILYVISGATSTICVLLSAIQSLVKSCHQCQAVAPEGNDTPSDHKDLPGFMESLVKQMSVNLKRIHSLGIKKVAVGLLQPIGCFPVLNVIFCRTNCIGLLNVISKDHNKMLLKAVQEPNKEAAVKSVFITLDLYNSFLSAIETMQKKRAGPFGPSRRFLQKAVASGGSNPARLGELSSPGRAELAWASWAATTSPILL</sequence>
<evidence type="ECO:0000256" key="1">
    <source>
        <dbReference type="ARBA" id="ARBA00008668"/>
    </source>
</evidence>
<dbReference type="Pfam" id="PF00657">
    <property type="entry name" value="Lipase_GDSL"/>
    <property type="match status" value="1"/>
</dbReference>
<dbReference type="AlphaFoldDB" id="A0A445L9G4"/>
<dbReference type="InterPro" id="IPR001087">
    <property type="entry name" value="GDSL"/>
</dbReference>
<gene>
    <name evidence="5" type="ORF">D0Y65_006526</name>
</gene>
<dbReference type="GO" id="GO:0016788">
    <property type="term" value="F:hydrolase activity, acting on ester bonds"/>
    <property type="evidence" value="ECO:0007669"/>
    <property type="project" value="InterPro"/>
</dbReference>
<comment type="caution">
    <text evidence="5">The sequence shown here is derived from an EMBL/GenBank/DDBJ whole genome shotgun (WGS) entry which is preliminary data.</text>
</comment>
<keyword evidence="3" id="KW-0442">Lipid degradation</keyword>